<comment type="caution">
    <text evidence="1">The sequence shown here is derived from an EMBL/GenBank/DDBJ whole genome shotgun (WGS) entry which is preliminary data.</text>
</comment>
<dbReference type="EMBL" id="JACHEA010000001">
    <property type="protein sequence ID" value="MBB5341404.1"/>
    <property type="molecule type" value="Genomic_DNA"/>
</dbReference>
<name>A0ACC5P3G5_9BACT</name>
<keyword evidence="2" id="KW-1185">Reference proteome</keyword>
<proteinExistence type="predicted"/>
<protein>
    <submittedName>
        <fullName evidence="1">Peptidoglycan/LPS O-acetylase OafA/YrhL</fullName>
    </submittedName>
</protein>
<organism evidence="1 2">
    <name type="scientific">Tunturiibacter gelidiferens</name>
    <dbReference type="NCBI Taxonomy" id="3069689"/>
    <lineage>
        <taxon>Bacteria</taxon>
        <taxon>Pseudomonadati</taxon>
        <taxon>Acidobacteriota</taxon>
        <taxon>Terriglobia</taxon>
        <taxon>Terriglobales</taxon>
        <taxon>Acidobacteriaceae</taxon>
        <taxon>Tunturiibacter</taxon>
    </lineage>
</organism>
<reference evidence="1" key="1">
    <citation type="submission" date="2020-08" db="EMBL/GenBank/DDBJ databases">
        <title>Genomic Encyclopedia of Type Strains, Phase IV (KMG-V): Genome sequencing to study the core and pangenomes of soil and plant-associated prokaryotes.</title>
        <authorList>
            <person name="Whitman W."/>
        </authorList>
    </citation>
    <scope>NUCLEOTIDE SEQUENCE</scope>
    <source>
        <strain evidence="1">M8UP15</strain>
    </source>
</reference>
<evidence type="ECO:0000313" key="2">
    <source>
        <dbReference type="Proteomes" id="UP000569005"/>
    </source>
</evidence>
<sequence length="147" mass="15857">MTESRLPQDPATNSRSRTLAFPVDQIGVWTSTLCVVHCLLTPVVLSLSAVSAHFLPSEEKTHRTLAVAIAALGAIALVKGYHRHRSWRVLALMAVGLACIFGGAFWGDHLPSHGVEVLVTLIGSGFMIAAHRTNHTFCRDCSCSHSD</sequence>
<gene>
    <name evidence="1" type="ORF">HDF13_003737</name>
</gene>
<accession>A0ACC5P3G5</accession>
<evidence type="ECO:0000313" key="1">
    <source>
        <dbReference type="EMBL" id="MBB5341404.1"/>
    </source>
</evidence>
<dbReference type="Proteomes" id="UP000569005">
    <property type="component" value="Unassembled WGS sequence"/>
</dbReference>